<keyword evidence="5" id="KW-1185">Reference proteome</keyword>
<dbReference type="AlphaFoldDB" id="A0A377Q7Y7"/>
<reference evidence="2 4" key="1">
    <citation type="submission" date="2018-06" db="EMBL/GenBank/DDBJ databases">
        <authorList>
            <consortium name="Pathogen Informatics"/>
            <person name="Doyle S."/>
        </authorList>
    </citation>
    <scope>NUCLEOTIDE SEQUENCE [LARGE SCALE GENOMIC DNA]</scope>
    <source>
        <strain evidence="2 4">NCTC11159</strain>
    </source>
</reference>
<evidence type="ECO:0000313" key="3">
    <source>
        <dbReference type="EMBL" id="TCU84496.1"/>
    </source>
</evidence>
<proteinExistence type="predicted"/>
<dbReference type="Proteomes" id="UP000295794">
    <property type="component" value="Unassembled WGS sequence"/>
</dbReference>
<name>A0A377Q7Y7_9NEIS</name>
<reference evidence="3 5" key="2">
    <citation type="submission" date="2019-03" db="EMBL/GenBank/DDBJ databases">
        <title>Genomic Encyclopedia of Type Strains, Phase IV (KMG-IV): sequencing the most valuable type-strain genomes for metagenomic binning, comparative biology and taxonomic classification.</title>
        <authorList>
            <person name="Goeker M."/>
        </authorList>
    </citation>
    <scope>NUCLEOTIDE SEQUENCE [LARGE SCALE GENOMIC DNA]</scope>
    <source>
        <strain evidence="3 5">DSM 3764</strain>
    </source>
</reference>
<dbReference type="PANTHER" id="PTHR14237">
    <property type="entry name" value="MOLYBDOPTERIN COFACTOR SULFURASE MOSC"/>
    <property type="match status" value="1"/>
</dbReference>
<dbReference type="EMBL" id="UGHR01000001">
    <property type="protein sequence ID" value="STQ89961.1"/>
    <property type="molecule type" value="Genomic_DNA"/>
</dbReference>
<dbReference type="InterPro" id="IPR005303">
    <property type="entry name" value="MOCOS_middle"/>
</dbReference>
<evidence type="ECO:0000313" key="4">
    <source>
        <dbReference type="Proteomes" id="UP000255108"/>
    </source>
</evidence>
<dbReference type="Proteomes" id="UP000255108">
    <property type="component" value="Unassembled WGS sequence"/>
</dbReference>
<feature type="domain" description="MOSC" evidence="1">
    <location>
        <begin position="118"/>
        <end position="260"/>
    </location>
</feature>
<evidence type="ECO:0000313" key="2">
    <source>
        <dbReference type="EMBL" id="STQ89961.1"/>
    </source>
</evidence>
<dbReference type="GO" id="GO:0030151">
    <property type="term" value="F:molybdenum ion binding"/>
    <property type="evidence" value="ECO:0007669"/>
    <property type="project" value="InterPro"/>
</dbReference>
<dbReference type="SUPFAM" id="SSF141673">
    <property type="entry name" value="MOSC N-terminal domain-like"/>
    <property type="match status" value="1"/>
</dbReference>
<dbReference type="InterPro" id="IPR011037">
    <property type="entry name" value="Pyrv_Knase-like_insert_dom_sf"/>
</dbReference>
<evidence type="ECO:0000259" key="1">
    <source>
        <dbReference type="PROSITE" id="PS51340"/>
    </source>
</evidence>
<evidence type="ECO:0000313" key="5">
    <source>
        <dbReference type="Proteomes" id="UP000295794"/>
    </source>
</evidence>
<dbReference type="GO" id="GO:0030170">
    <property type="term" value="F:pyridoxal phosphate binding"/>
    <property type="evidence" value="ECO:0007669"/>
    <property type="project" value="InterPro"/>
</dbReference>
<dbReference type="EMBL" id="SMBT01000009">
    <property type="protein sequence ID" value="TCU84496.1"/>
    <property type="molecule type" value="Genomic_DNA"/>
</dbReference>
<protein>
    <submittedName>
        <fullName evidence="2">Uncharacterized Fe-S protein</fullName>
    </submittedName>
</protein>
<dbReference type="Pfam" id="PF03476">
    <property type="entry name" value="MOSC_N"/>
    <property type="match status" value="1"/>
</dbReference>
<dbReference type="GO" id="GO:0003824">
    <property type="term" value="F:catalytic activity"/>
    <property type="evidence" value="ECO:0007669"/>
    <property type="project" value="InterPro"/>
</dbReference>
<dbReference type="PANTHER" id="PTHR14237:SF19">
    <property type="entry name" value="MITOCHONDRIAL AMIDOXIME REDUCING COMPONENT 1"/>
    <property type="match status" value="1"/>
</dbReference>
<dbReference type="PROSITE" id="PS51340">
    <property type="entry name" value="MOSC"/>
    <property type="match status" value="1"/>
</dbReference>
<accession>A0A377Q7Y7</accession>
<dbReference type="RefSeq" id="WP_115226355.1">
    <property type="nucleotide sequence ID" value="NZ_CAWOLO010000009.1"/>
</dbReference>
<dbReference type="InterPro" id="IPR005302">
    <property type="entry name" value="MoCF_Sase_C"/>
</dbReference>
<organism evidence="2 4">
    <name type="scientific">Iodobacter fluviatilis</name>
    <dbReference type="NCBI Taxonomy" id="537"/>
    <lineage>
        <taxon>Bacteria</taxon>
        <taxon>Pseudomonadati</taxon>
        <taxon>Pseudomonadota</taxon>
        <taxon>Betaproteobacteria</taxon>
        <taxon>Neisseriales</taxon>
        <taxon>Chitinibacteraceae</taxon>
        <taxon>Iodobacter</taxon>
    </lineage>
</organism>
<dbReference type="Pfam" id="PF03473">
    <property type="entry name" value="MOSC"/>
    <property type="match status" value="1"/>
</dbReference>
<dbReference type="OrthoDB" id="581532at2"/>
<sequence>MPIRLTGLYRYPLKSSKGQRLQQSEVLSSGLPFDRMWMIARPNGLLVTGRDFPKLVLLSAEPSDEGLTLSAPGMPTLFIATSRFNQIHPASVWQSDFTARHGASDADAWCSAYLGEQVVLLWAGFELNRHSSTEVPIAFVDGHPLLLIGEASLGDLSERVGRSLSMQRFRPNLIVRGAEAFAEDRWKKIRIGEVIFNFVKPCERCVFTTIDPETGEKSKDQEPLRTMAKYRKSAAGVLFGQNINVEKGGIIHEGMAIEILE</sequence>
<gene>
    <name evidence="2" type="primary">ycbX</name>
    <name evidence="3" type="ORF">EV682_10917</name>
    <name evidence="2" type="ORF">NCTC11159_01017</name>
</gene>
<dbReference type="SUPFAM" id="SSF50800">
    <property type="entry name" value="PK beta-barrel domain-like"/>
    <property type="match status" value="1"/>
</dbReference>